<evidence type="ECO:0000256" key="4">
    <source>
        <dbReference type="ARBA" id="ARBA00023002"/>
    </source>
</evidence>
<evidence type="ECO:0000313" key="7">
    <source>
        <dbReference type="EMBL" id="VTS01586.1"/>
    </source>
</evidence>
<keyword evidence="2" id="KW-0479">Metal-binding</keyword>
<feature type="domain" description="2OGFeDO JBP1/TET oxygenase" evidence="6">
    <location>
        <begin position="100"/>
        <end position="256"/>
    </location>
</feature>
<dbReference type="GO" id="GO:0046872">
    <property type="term" value="F:metal ion binding"/>
    <property type="evidence" value="ECO:0007669"/>
    <property type="project" value="UniProtKB-KW"/>
</dbReference>
<evidence type="ECO:0000256" key="5">
    <source>
        <dbReference type="ARBA" id="ARBA00023004"/>
    </source>
</evidence>
<keyword evidence="3" id="KW-0223">Dioxygenase</keyword>
<dbReference type="Proteomes" id="UP000464178">
    <property type="component" value="Chromosome"/>
</dbReference>
<accession>A0A6P2DJI1</accession>
<dbReference type="Gene3D" id="3.60.130.30">
    <property type="match status" value="1"/>
</dbReference>
<reference evidence="7 8" key="1">
    <citation type="submission" date="2019-05" db="EMBL/GenBank/DDBJ databases">
        <authorList>
            <consortium name="Science for Life Laboratories"/>
        </authorList>
    </citation>
    <scope>NUCLEOTIDE SEQUENCE [LARGE SCALE GENOMIC DNA]</scope>
    <source>
        <strain evidence="7">Soil9</strain>
    </source>
</reference>
<dbReference type="KEGG" id="gms:SOIL9_78000"/>
<dbReference type="Pfam" id="PF12851">
    <property type="entry name" value="Tet_JBP"/>
    <property type="match status" value="1"/>
</dbReference>
<evidence type="ECO:0000259" key="6">
    <source>
        <dbReference type="Pfam" id="PF12851"/>
    </source>
</evidence>
<name>A0A6P2DJI1_9BACT</name>
<proteinExistence type="predicted"/>
<evidence type="ECO:0000256" key="1">
    <source>
        <dbReference type="ARBA" id="ARBA00001954"/>
    </source>
</evidence>
<dbReference type="GO" id="GO:0051213">
    <property type="term" value="F:dioxygenase activity"/>
    <property type="evidence" value="ECO:0007669"/>
    <property type="project" value="UniProtKB-KW"/>
</dbReference>
<keyword evidence="5" id="KW-0408">Iron</keyword>
<dbReference type="AlphaFoldDB" id="A0A6P2DJI1"/>
<organism evidence="7 8">
    <name type="scientific">Gemmata massiliana</name>
    <dbReference type="NCBI Taxonomy" id="1210884"/>
    <lineage>
        <taxon>Bacteria</taxon>
        <taxon>Pseudomonadati</taxon>
        <taxon>Planctomycetota</taxon>
        <taxon>Planctomycetia</taxon>
        <taxon>Gemmatales</taxon>
        <taxon>Gemmataceae</taxon>
        <taxon>Gemmata</taxon>
    </lineage>
</organism>
<dbReference type="EMBL" id="LR593886">
    <property type="protein sequence ID" value="VTS01586.1"/>
    <property type="molecule type" value="Genomic_DNA"/>
</dbReference>
<evidence type="ECO:0000256" key="2">
    <source>
        <dbReference type="ARBA" id="ARBA00022723"/>
    </source>
</evidence>
<evidence type="ECO:0000256" key="3">
    <source>
        <dbReference type="ARBA" id="ARBA00022964"/>
    </source>
</evidence>
<gene>
    <name evidence="7" type="ORF">SOIL9_78000</name>
</gene>
<sequence length="282" mass="31393">MNKFLPKIISFTQAPLTASEADSLNGMCLYDRHYDTANVIRGTSGNGTLVCKENGELLLAYLPGAVRDLLTGDLINALRRAATETHNRGSAADGRVFSGIIGYYDRYTRWPYCRITRFTRDDRTGWSTILPLIGRMGEAYRDAVPDRYRAQHAFVEVTSPDFRIEGTPFTTATVNRNLQFNAHRDKGNLKLGTVVMCVPKASGYTGGLLVFPKYRLGVDARAGDVVLFDGDEYHGNTALVPTASTFERISVVCYYRSAMIHCGTAEEEHERAKRRKPGDPLH</sequence>
<evidence type="ECO:0000313" key="8">
    <source>
        <dbReference type="Proteomes" id="UP000464178"/>
    </source>
</evidence>
<keyword evidence="8" id="KW-1185">Reference proteome</keyword>
<dbReference type="InterPro" id="IPR024779">
    <property type="entry name" value="2OGFeDO_JBP1/TET_oxygenase_dom"/>
</dbReference>
<comment type="cofactor">
    <cofactor evidence="1">
        <name>Fe(2+)</name>
        <dbReference type="ChEBI" id="CHEBI:29033"/>
    </cofactor>
</comment>
<dbReference type="RefSeq" id="WP_162672495.1">
    <property type="nucleotide sequence ID" value="NZ_LR593886.1"/>
</dbReference>
<protein>
    <recommendedName>
        <fullName evidence="6">2OGFeDO JBP1/TET oxygenase domain-containing protein</fullName>
    </recommendedName>
</protein>
<keyword evidence="4" id="KW-0560">Oxidoreductase</keyword>